<comment type="subcellular location">
    <subcellularLocation>
        <location evidence="5">Cell membrane</location>
        <topology evidence="5">Multi-pass membrane protein</topology>
    </subcellularLocation>
</comment>
<keyword evidence="1 5" id="KW-1003">Cell membrane</keyword>
<comment type="similarity">
    <text evidence="5">Belongs to the UPF0182 family.</text>
</comment>
<sequence>MPTTVPRSLFSARLAWLALPLFVALAVAFHWLADLFWFESLGYAGLFWRLLLIRIGLFAVVTAIVFLYAWINLRLLAQHLDLVGSGRIAMSGLMLRLPAPGSAASSRLVRVLEVVAPLLAAMIVAAGFTAGWDELVRFLWAQPFGEVDPLYGHDIGFYLFRLPLIDRVQNTVALLAFTATAALLAVYGNIGLLVWGPGGAIVAPRSVLHHLLANAALFSCAWAAGYVLDRYDLLSEPTGAVFGAGYTAVHVTRWALPGAAFLTAAFAAAGYRFALAGQGRRLAVLIGGFAAAMIALLVALPDSIQRFVVLPNELALEEPYLERDIRFTRKAFGLETVQPRAYDASVKLGRAEIEANRDTIGNIRLWDWQPLRQTFRQLQQIRSYYTFHDVDIDRYRLEGAYRQVLLAARELSPDLPGKGVTWVNRRLQYTHGYGLVMAPAAEKSPEGRPVFLIDDIPPVAPPSLAIEQPAIYFGEEEGGYRIVNSGVPEFDYPSGDRNVYTRYRGHGDVALDSWLKRLVYAWQQLDINILISDYIRSDSRIQLWRRVQARIGRLAPFLTLDHDPYLVVDSGRLFWIQDAYTTGERFPYAEPAESGISYVRNAVKIVVDAYEGDVTFYAMDPADPVLRVYAAAFPGVFRPLAAMPPGIAAHLRYPEDLFAIQARKYAVYHMTEPHVFYNSEDLWQIPREKEDDRYVPLQPYYVLIRLPGEPRLEFLLLTPLTPARRDNMIAWLAARSDPPHYGELVVFKLPKDRLVLGPTQIEAMIDQDTTISRQLSLWDQRGSRVIRGNLLVIPIDDAFLYVEPVYLRAEGNEIPQLQRIIASDGAKVAMEPTLEGAIEAVFGGAPREGEGAATGAPAAGLGRARAALEAAEEMLRRGDWAGFGAAMQRLRDLLGHPGPPGDGF</sequence>
<comment type="caution">
    <text evidence="6">The sequence shown here is derived from an EMBL/GenBank/DDBJ whole genome shotgun (WGS) entry which is preliminary data.</text>
</comment>
<dbReference type="Proteomes" id="UP001375743">
    <property type="component" value="Unassembled WGS sequence"/>
</dbReference>
<keyword evidence="4 5" id="KW-0472">Membrane</keyword>
<evidence type="ECO:0000256" key="2">
    <source>
        <dbReference type="ARBA" id="ARBA00022692"/>
    </source>
</evidence>
<dbReference type="Pfam" id="PF03699">
    <property type="entry name" value="UPF0182"/>
    <property type="match status" value="1"/>
</dbReference>
<accession>A0ABU8XLW6</accession>
<gene>
    <name evidence="6" type="ORF">U1T56_03310</name>
</gene>
<evidence type="ECO:0000256" key="4">
    <source>
        <dbReference type="ARBA" id="ARBA00023136"/>
    </source>
</evidence>
<proteinExistence type="inferred from homology"/>
<reference evidence="6 7" key="1">
    <citation type="submission" date="2024-01" db="EMBL/GenBank/DDBJ databases">
        <title>Multi-omics insights into the function and evolution of sodium benzoate biodegradation pathways in Benzoatithermus flavus gen. nov., sp. nov. from hot spring.</title>
        <authorList>
            <person name="Hu C.-J."/>
            <person name="Li W.-J."/>
        </authorList>
    </citation>
    <scope>NUCLEOTIDE SEQUENCE [LARGE SCALE GENOMIC DNA]</scope>
    <source>
        <strain evidence="6 7">SYSU G07066</strain>
    </source>
</reference>
<feature type="transmembrane region" description="Helical" evidence="5">
    <location>
        <begin position="14"/>
        <end position="38"/>
    </location>
</feature>
<evidence type="ECO:0000256" key="5">
    <source>
        <dbReference type="HAMAP-Rule" id="MF_01600"/>
    </source>
</evidence>
<dbReference type="PANTHER" id="PTHR39344">
    <property type="entry name" value="UPF0182 PROTEIN SLL1060"/>
    <property type="match status" value="1"/>
</dbReference>
<dbReference type="HAMAP" id="MF_01600">
    <property type="entry name" value="UPF0182"/>
    <property type="match status" value="1"/>
</dbReference>
<feature type="transmembrane region" description="Helical" evidence="5">
    <location>
        <begin position="207"/>
        <end position="228"/>
    </location>
</feature>
<name>A0ABU8XLW6_9PROT</name>
<feature type="transmembrane region" description="Helical" evidence="5">
    <location>
        <begin position="50"/>
        <end position="70"/>
    </location>
</feature>
<evidence type="ECO:0000313" key="7">
    <source>
        <dbReference type="Proteomes" id="UP001375743"/>
    </source>
</evidence>
<evidence type="ECO:0000313" key="6">
    <source>
        <dbReference type="EMBL" id="MEK0082167.1"/>
    </source>
</evidence>
<feature type="transmembrane region" description="Helical" evidence="5">
    <location>
        <begin position="172"/>
        <end position="195"/>
    </location>
</feature>
<dbReference type="PANTHER" id="PTHR39344:SF1">
    <property type="entry name" value="UPF0182 PROTEIN SLL1060"/>
    <property type="match status" value="1"/>
</dbReference>
<dbReference type="InterPro" id="IPR005372">
    <property type="entry name" value="UPF0182"/>
</dbReference>
<dbReference type="RefSeq" id="WP_418158016.1">
    <property type="nucleotide sequence ID" value="NZ_JBBLZC010000002.1"/>
</dbReference>
<evidence type="ECO:0000256" key="3">
    <source>
        <dbReference type="ARBA" id="ARBA00022989"/>
    </source>
</evidence>
<feature type="transmembrane region" description="Helical" evidence="5">
    <location>
        <begin position="282"/>
        <end position="300"/>
    </location>
</feature>
<feature type="transmembrane region" description="Helical" evidence="5">
    <location>
        <begin position="254"/>
        <end position="275"/>
    </location>
</feature>
<feature type="transmembrane region" description="Helical" evidence="5">
    <location>
        <begin position="111"/>
        <end position="132"/>
    </location>
</feature>
<keyword evidence="7" id="KW-1185">Reference proteome</keyword>
<evidence type="ECO:0000256" key="1">
    <source>
        <dbReference type="ARBA" id="ARBA00022475"/>
    </source>
</evidence>
<organism evidence="6 7">
    <name type="scientific">Benzoatithermus flavus</name>
    <dbReference type="NCBI Taxonomy" id="3108223"/>
    <lineage>
        <taxon>Bacteria</taxon>
        <taxon>Pseudomonadati</taxon>
        <taxon>Pseudomonadota</taxon>
        <taxon>Alphaproteobacteria</taxon>
        <taxon>Geminicoccales</taxon>
        <taxon>Geminicoccaceae</taxon>
        <taxon>Benzoatithermus</taxon>
    </lineage>
</organism>
<dbReference type="EMBL" id="JBBLZC010000002">
    <property type="protein sequence ID" value="MEK0082167.1"/>
    <property type="molecule type" value="Genomic_DNA"/>
</dbReference>
<keyword evidence="3 5" id="KW-1133">Transmembrane helix</keyword>
<keyword evidence="2 5" id="KW-0812">Transmembrane</keyword>
<protein>
    <recommendedName>
        <fullName evidence="5">UPF0182 protein U1T56_03310</fullName>
    </recommendedName>
</protein>